<proteinExistence type="predicted"/>
<evidence type="ECO:0000313" key="2">
    <source>
        <dbReference type="Proteomes" id="UP000245926"/>
    </source>
</evidence>
<accession>A0A2U8WEB5</accession>
<dbReference type="OrthoDB" id="246146at2"/>
<protein>
    <submittedName>
        <fullName evidence="1">Peptidase</fullName>
    </submittedName>
</protein>
<dbReference type="EMBL" id="CP029550">
    <property type="protein sequence ID" value="AWN44535.1"/>
    <property type="molecule type" value="Genomic_DNA"/>
</dbReference>
<organism evidence="1 2">
    <name type="scientific">Methylobacterium durans</name>
    <dbReference type="NCBI Taxonomy" id="2202825"/>
    <lineage>
        <taxon>Bacteria</taxon>
        <taxon>Pseudomonadati</taxon>
        <taxon>Pseudomonadota</taxon>
        <taxon>Alphaproteobacteria</taxon>
        <taxon>Hyphomicrobiales</taxon>
        <taxon>Methylobacteriaceae</taxon>
        <taxon>Methylobacterium</taxon>
    </lineage>
</organism>
<dbReference type="KEGG" id="mets:DK389_12900"/>
<name>A0A2U8WEB5_9HYPH</name>
<dbReference type="Proteomes" id="UP000245926">
    <property type="component" value="Chromosome"/>
</dbReference>
<keyword evidence="2" id="KW-1185">Reference proteome</keyword>
<evidence type="ECO:0000313" key="1">
    <source>
        <dbReference type="EMBL" id="AWN44535.1"/>
    </source>
</evidence>
<dbReference type="InterPro" id="IPR014903">
    <property type="entry name" value="DUF1796"/>
</dbReference>
<reference evidence="2" key="1">
    <citation type="submission" date="2018-05" db="EMBL/GenBank/DDBJ databases">
        <title>Complete Genome Sequence of Methylobacterium sp. 17SD2-17.</title>
        <authorList>
            <person name="Srinivasan S."/>
        </authorList>
    </citation>
    <scope>NUCLEOTIDE SEQUENCE [LARGE SCALE GENOMIC DNA]</scope>
    <source>
        <strain evidence="2">17SD2-17</strain>
    </source>
</reference>
<gene>
    <name evidence="1" type="ORF">DK389_12900</name>
</gene>
<dbReference type="AlphaFoldDB" id="A0A2U8WEB5"/>
<dbReference type="Pfam" id="PF08795">
    <property type="entry name" value="DUF1796"/>
    <property type="match status" value="1"/>
</dbReference>
<sequence>MRPLAAGLLRSLRRVRGDAREPGLVNHVSLGSHCHTAQVLKTLGLRTWSGPFDWIFTMPGMVRDCLADDFAALLDRSHYETIPVAERLEPGIQRCRHRLYAERYGLPCVFNHHDPAESEADYAFLSAGVRRLRSALANRDASNHFWLMTAYETPADLANEICDLLAHHGAGNRLTFLHLVPGQEGARLVPMPPGRHNLRSIRVEMISASVGLRFGRAEDDALLADLVTAEAAP</sequence>